<evidence type="ECO:0000313" key="3">
    <source>
        <dbReference type="Proteomes" id="UP000199354"/>
    </source>
</evidence>
<feature type="chain" id="PRO_5011608380" description="Por secretion system C-terminal sorting domain-containing protein" evidence="1">
    <location>
        <begin position="23"/>
        <end position="114"/>
    </location>
</feature>
<name>A0A1G5J746_9FLAO</name>
<dbReference type="Gene3D" id="2.60.40.3080">
    <property type="match status" value="1"/>
</dbReference>
<dbReference type="EMBL" id="FMVF01000012">
    <property type="protein sequence ID" value="SCY84057.1"/>
    <property type="molecule type" value="Genomic_DNA"/>
</dbReference>
<keyword evidence="1" id="KW-0732">Signal</keyword>
<gene>
    <name evidence="2" type="ORF">SAMN02927903_02577</name>
</gene>
<dbReference type="AlphaFoldDB" id="A0A1G5J746"/>
<dbReference type="RefSeq" id="WP_091144655.1">
    <property type="nucleotide sequence ID" value="NZ_FMVF01000012.1"/>
</dbReference>
<keyword evidence="3" id="KW-1185">Reference proteome</keyword>
<dbReference type="STRING" id="490189.SAMN02927903_02577"/>
<evidence type="ECO:0000313" key="2">
    <source>
        <dbReference type="EMBL" id="SCY84057.1"/>
    </source>
</evidence>
<organism evidence="2 3">
    <name type="scientific">Flavobacterium caeni</name>
    <dbReference type="NCBI Taxonomy" id="490189"/>
    <lineage>
        <taxon>Bacteria</taxon>
        <taxon>Pseudomonadati</taxon>
        <taxon>Bacteroidota</taxon>
        <taxon>Flavobacteriia</taxon>
        <taxon>Flavobacteriales</taxon>
        <taxon>Flavobacteriaceae</taxon>
        <taxon>Flavobacterium</taxon>
    </lineage>
</organism>
<sequence>MKKLLKFSAVLAVVLTASTSFAGIAPEVTSYNPVPKVAKPMLRIQDSMVTVSILFAQTPVTVTVMETDGTEIYTGKFENKESFFKKFDISAFPRGEYLFAFTYNNTTFTETVKK</sequence>
<dbReference type="OrthoDB" id="978867at2"/>
<reference evidence="2 3" key="1">
    <citation type="submission" date="2016-10" db="EMBL/GenBank/DDBJ databases">
        <authorList>
            <person name="de Groot N.N."/>
        </authorList>
    </citation>
    <scope>NUCLEOTIDE SEQUENCE [LARGE SCALE GENOMIC DNA]</scope>
    <source>
        <strain evidence="2 3">CGMCC 1.7031</strain>
    </source>
</reference>
<evidence type="ECO:0000256" key="1">
    <source>
        <dbReference type="SAM" id="SignalP"/>
    </source>
</evidence>
<feature type="signal peptide" evidence="1">
    <location>
        <begin position="1"/>
        <end position="22"/>
    </location>
</feature>
<protein>
    <recommendedName>
        <fullName evidence="4">Por secretion system C-terminal sorting domain-containing protein</fullName>
    </recommendedName>
</protein>
<accession>A0A1G5J746</accession>
<proteinExistence type="predicted"/>
<evidence type="ECO:0008006" key="4">
    <source>
        <dbReference type="Google" id="ProtNLM"/>
    </source>
</evidence>
<dbReference type="Proteomes" id="UP000199354">
    <property type="component" value="Unassembled WGS sequence"/>
</dbReference>